<dbReference type="CDD" id="cd05233">
    <property type="entry name" value="SDR_c"/>
    <property type="match status" value="1"/>
</dbReference>
<dbReference type="Proteomes" id="UP000045706">
    <property type="component" value="Unassembled WGS sequence"/>
</dbReference>
<proteinExistence type="inferred from homology"/>
<keyword evidence="6" id="KW-1185">Reference proteome</keyword>
<dbReference type="GO" id="GO:0016616">
    <property type="term" value="F:oxidoreductase activity, acting on the CH-OH group of donors, NAD or NADP as acceptor"/>
    <property type="evidence" value="ECO:0007669"/>
    <property type="project" value="TreeGrafter"/>
</dbReference>
<dbReference type="Pfam" id="PF00106">
    <property type="entry name" value="adh_short"/>
    <property type="match status" value="1"/>
</dbReference>
<evidence type="ECO:0000313" key="6">
    <source>
        <dbReference type="Proteomes" id="UP000044602"/>
    </source>
</evidence>
<dbReference type="SMART" id="SM00822">
    <property type="entry name" value="PKS_KR"/>
    <property type="match status" value="1"/>
</dbReference>
<feature type="domain" description="Ketoreductase" evidence="3">
    <location>
        <begin position="30"/>
        <end position="200"/>
    </location>
</feature>
<evidence type="ECO:0000256" key="1">
    <source>
        <dbReference type="ARBA" id="ARBA00006484"/>
    </source>
</evidence>
<evidence type="ECO:0000256" key="2">
    <source>
        <dbReference type="ARBA" id="ARBA00023002"/>
    </source>
</evidence>
<evidence type="ECO:0000313" key="4">
    <source>
        <dbReference type="EMBL" id="CRK19860.1"/>
    </source>
</evidence>
<dbReference type="PANTHER" id="PTHR42760">
    <property type="entry name" value="SHORT-CHAIN DEHYDROGENASES/REDUCTASES FAMILY MEMBER"/>
    <property type="match status" value="1"/>
</dbReference>
<reference evidence="6 7" key="1">
    <citation type="submission" date="2015-05" db="EMBL/GenBank/DDBJ databases">
        <authorList>
            <person name="Fogelqvist Johan"/>
        </authorList>
    </citation>
    <scope>NUCLEOTIDE SEQUENCE [LARGE SCALE GENOMIC DNA]</scope>
    <source>
        <strain evidence="4">VL1</strain>
        <strain evidence="5">VL2</strain>
    </source>
</reference>
<comment type="similarity">
    <text evidence="1">Belongs to the short-chain dehydrogenases/reductases (SDR) family.</text>
</comment>
<evidence type="ECO:0000259" key="3">
    <source>
        <dbReference type="SMART" id="SM00822"/>
    </source>
</evidence>
<evidence type="ECO:0000313" key="5">
    <source>
        <dbReference type="EMBL" id="CRK28698.1"/>
    </source>
</evidence>
<dbReference type="InterPro" id="IPR002347">
    <property type="entry name" value="SDR_fam"/>
</dbReference>
<gene>
    <name evidence="4" type="ORF">BN1708_000507</name>
    <name evidence="5" type="ORF">BN1723_014168</name>
</gene>
<dbReference type="Gene3D" id="3.40.50.720">
    <property type="entry name" value="NAD(P)-binding Rossmann-like Domain"/>
    <property type="match status" value="1"/>
</dbReference>
<dbReference type="STRING" id="100787.A0A0G4M328"/>
<dbReference type="InterPro" id="IPR036291">
    <property type="entry name" value="NAD(P)-bd_dom_sf"/>
</dbReference>
<dbReference type="EMBL" id="CVQH01011112">
    <property type="protein sequence ID" value="CRK19860.1"/>
    <property type="molecule type" value="Genomic_DNA"/>
</dbReference>
<evidence type="ECO:0000313" key="7">
    <source>
        <dbReference type="Proteomes" id="UP000045706"/>
    </source>
</evidence>
<accession>A0A0G4M328</accession>
<name>A0A0G4M328_VERLO</name>
<dbReference type="EMBL" id="CVQI01021335">
    <property type="protein sequence ID" value="CRK28698.1"/>
    <property type="molecule type" value="Genomic_DNA"/>
</dbReference>
<dbReference type="SUPFAM" id="SSF51735">
    <property type="entry name" value="NAD(P)-binding Rossmann-fold domains"/>
    <property type="match status" value="1"/>
</dbReference>
<dbReference type="Proteomes" id="UP000044602">
    <property type="component" value="Unassembled WGS sequence"/>
</dbReference>
<keyword evidence="2" id="KW-0560">Oxidoreductase</keyword>
<dbReference type="AlphaFoldDB" id="A0A0G4M328"/>
<dbReference type="PANTHER" id="PTHR42760:SF37">
    <property type="entry name" value="CLAVALDEHYDE DEHYDROGENASE"/>
    <property type="match status" value="1"/>
</dbReference>
<sequence>MASPNPTKIYRTTTYKAISPLRPEFSTSRKNALITGAASPGIGSAIAKSLAQSNLANLALLGRTLKTLEITKASIEALKTDTKIHIYVVDVADASAVDAALKAYTEAIEGKIDILIANAGYMPDLTTIAEATPTDWWRAFEVAIKGNFNLLRAFLPVAASGAAVIHVSTAAVYLPYMETFSAYRASKMGGTKLFEYFHHENPNLFVLQIHPGLIGGTAMAAKFEHKAVDLGLVFDDISLPADFVVWATSDEAKFLDGKFVCVNWDVDELKAMRSKIEAADKTLPVMGLLGWD</sequence>
<dbReference type="InterPro" id="IPR057326">
    <property type="entry name" value="KR_dom"/>
</dbReference>
<organism evidence="5 7">
    <name type="scientific">Verticillium longisporum</name>
    <name type="common">Verticillium dahliae var. longisporum</name>
    <dbReference type="NCBI Taxonomy" id="100787"/>
    <lineage>
        <taxon>Eukaryota</taxon>
        <taxon>Fungi</taxon>
        <taxon>Dikarya</taxon>
        <taxon>Ascomycota</taxon>
        <taxon>Pezizomycotina</taxon>
        <taxon>Sordariomycetes</taxon>
        <taxon>Hypocreomycetidae</taxon>
        <taxon>Glomerellales</taxon>
        <taxon>Plectosphaerellaceae</taxon>
        <taxon>Verticillium</taxon>
    </lineage>
</organism>
<protein>
    <recommendedName>
        <fullName evidence="3">Ketoreductase domain-containing protein</fullName>
    </recommendedName>
</protein>